<dbReference type="NCBIfam" id="TIGR01007">
    <property type="entry name" value="eps_fam"/>
    <property type="match status" value="1"/>
</dbReference>
<dbReference type="Pfam" id="PF13692">
    <property type="entry name" value="Glyco_trans_1_4"/>
    <property type="match status" value="1"/>
</dbReference>
<keyword evidence="7" id="KW-0472">Membrane</keyword>
<keyword evidence="12" id="KW-0808">Transferase</keyword>
<dbReference type="Gene3D" id="3.40.50.2000">
    <property type="entry name" value="Glycogen Phosphorylase B"/>
    <property type="match status" value="2"/>
</dbReference>
<feature type="domain" description="Tyrosine-protein kinase G-rich" evidence="11">
    <location>
        <begin position="800"/>
        <end position="873"/>
    </location>
</feature>
<gene>
    <name evidence="12" type="ORF">RCC75_08345</name>
</gene>
<evidence type="ECO:0000259" key="10">
    <source>
        <dbReference type="Pfam" id="PF13439"/>
    </source>
</evidence>
<dbReference type="GO" id="GO:0004715">
    <property type="term" value="F:non-membrane spanning protein tyrosine kinase activity"/>
    <property type="evidence" value="ECO:0007669"/>
    <property type="project" value="UniProtKB-EC"/>
</dbReference>
<feature type="coiled-coil region" evidence="8">
    <location>
        <begin position="616"/>
        <end position="643"/>
    </location>
</feature>
<dbReference type="InterPro" id="IPR028098">
    <property type="entry name" value="Glyco_trans_4-like_N"/>
</dbReference>
<dbReference type="SUPFAM" id="SSF53756">
    <property type="entry name" value="UDP-Glycosyltransferase/glycogen phosphorylase"/>
    <property type="match status" value="1"/>
</dbReference>
<dbReference type="InterPro" id="IPR032807">
    <property type="entry name" value="GNVR"/>
</dbReference>
<proteinExistence type="predicted"/>
<dbReference type="CDD" id="cd05387">
    <property type="entry name" value="BY-kinase"/>
    <property type="match status" value="1"/>
</dbReference>
<dbReference type="RefSeq" id="WP_308134518.1">
    <property type="nucleotide sequence ID" value="NZ_JAVFKN010000009.1"/>
</dbReference>
<dbReference type="InterPro" id="IPR003856">
    <property type="entry name" value="LPS_length_determ_N"/>
</dbReference>
<reference evidence="12 13" key="1">
    <citation type="submission" date="2023-08" db="EMBL/GenBank/DDBJ databases">
        <title>New molecular markers tilS and rpoB for phylogenetic and monitoring studies of the genus Thiothrix biodiversity.</title>
        <authorList>
            <person name="Ravin N.V."/>
            <person name="Smolyakov D."/>
            <person name="Markov N.D."/>
            <person name="Beletsky A.V."/>
            <person name="Mardanov A.V."/>
            <person name="Rudenko T.S."/>
            <person name="Grabovich M.Y."/>
        </authorList>
    </citation>
    <scope>NUCLEOTIDE SEQUENCE [LARGE SCALE GENOMIC DNA]</scope>
    <source>
        <strain evidence="12 13">H33</strain>
    </source>
</reference>
<evidence type="ECO:0000256" key="3">
    <source>
        <dbReference type="ARBA" id="ARBA00022692"/>
    </source>
</evidence>
<dbReference type="Gene3D" id="3.40.50.300">
    <property type="entry name" value="P-loop containing nucleotide triphosphate hydrolases"/>
    <property type="match status" value="1"/>
</dbReference>
<dbReference type="Pfam" id="PF13439">
    <property type="entry name" value="Glyco_transf_4"/>
    <property type="match status" value="1"/>
</dbReference>
<dbReference type="InterPro" id="IPR050445">
    <property type="entry name" value="Bact_polysacc_biosynth/exp"/>
</dbReference>
<sequence length="1135" mass="126096">MKIAFIAIKGIDRIGGVETYTIELGRRLVDAGHQVIVYTATTPEHPTPFYYQGMRIIPLPTLRHKYFEKMVLVILASLHQFTVKGIDVVHYHAVGPSLFAFLPRLIGRYTVFQSHGHEWERNSWNWVARLFFQVSEKLTFWFANDATAVSRTLQQYYQQRYQKNVTYIPTGITPRLHPAALHRISRYDVTSGGYILYVGRLSLEKRVHDLIQAYQQLVQPRVKLVIVGSARAQDPYGEELQALANADPNIVFTGAVYGEELAEWYDNAFVYVLPSQMEGLPITLLEAMSLGCCCIASDIDANTEALGGKGILFPTGQPAALRDCLQAALDDPARVQAIGETLYQHVLTHYTWTLVTDQFIQFYQKALPATVNKGNVTIMKSNHASPIHYPAKTVQESPNAPHILLAEPVAGREYGAYAAPPKIPLSHYWSTLRQNLGSIVLATALLTALLLALALLTNPTYTAKSSVKIETTSPKLLEYDVDTARPPSYIDENIFYNTQYKMLRSRDLATEVIDTLGIRNALLQERAFKAPVYWLTDPLKSLIADVRQLFPSNDAALGDTPPVSAEEIFLEHLTISPVRNSRIIDIHFTAADPVMARDVVQSMTEVFVQLQHRGRQAAAEQAKQFLDQQIDEARGKLQTSETALIRYARDKNIVDTDSDKSLIAKNLEELSKSFMAAKEKRIQTQSLYDSKGKLSGGLNVDENPLIQEHKKELGKLESTYLANLELFKPNYPSMLSLQEQIDSRKRLIATESAHIRSSTTTNMKASYEAAAAEESKLGKEIKLLEQQLLQFRDDSIGYANLKRDVETSRSLYDGLLQRLKEISVVGTAQTGSISVVDKAIIPPRKDGPNYAKYALLGLLSGLFLSSLLVLLRESLQPKVRLTADLQEIGGKYQVLHSLPFSKTLGRGSQAELLRQNPDPVWVDALRYLKTSLVLANNGKFPQILHITSPLPGEGKSTTAVNLALMLANTGNKVLLIDADLRKPTVHKHLELDNTHGLTHYLTGVAHESPLARVKGSRLLFVVCAGPAVPDPVEALSSDYMQTLLDKSREIFDYVIIDAPPVLGMADSLLLANRADGTLLIVANNRSTKQDVRTGIDCIEKSHGKLLGLVQNMVPSKASSSPSSYYSDGRNMIVHA</sequence>
<dbReference type="InterPro" id="IPR005702">
    <property type="entry name" value="Wzc-like_C"/>
</dbReference>
<dbReference type="PANTHER" id="PTHR32309:SF13">
    <property type="entry name" value="FERRIC ENTEROBACTIN TRANSPORT PROTEIN FEPE"/>
    <property type="match status" value="1"/>
</dbReference>
<protein>
    <submittedName>
        <fullName evidence="12">Polysaccharide biosynthesis tyrosine autokinase</fullName>
        <ecNumber evidence="12">2.7.10.2</ecNumber>
    </submittedName>
</protein>
<dbReference type="Pfam" id="PF10609">
    <property type="entry name" value="ParA"/>
    <property type="match status" value="1"/>
</dbReference>
<evidence type="ECO:0000256" key="4">
    <source>
        <dbReference type="ARBA" id="ARBA00022741"/>
    </source>
</evidence>
<evidence type="ECO:0000256" key="6">
    <source>
        <dbReference type="ARBA" id="ARBA00022989"/>
    </source>
</evidence>
<dbReference type="Pfam" id="PF02706">
    <property type="entry name" value="Wzz"/>
    <property type="match status" value="1"/>
</dbReference>
<evidence type="ECO:0000313" key="13">
    <source>
        <dbReference type="Proteomes" id="UP001223336"/>
    </source>
</evidence>
<keyword evidence="2" id="KW-1003">Cell membrane</keyword>
<dbReference type="SUPFAM" id="SSF52540">
    <property type="entry name" value="P-loop containing nucleoside triphosphate hydrolases"/>
    <property type="match status" value="1"/>
</dbReference>
<evidence type="ECO:0000256" key="2">
    <source>
        <dbReference type="ARBA" id="ARBA00022475"/>
    </source>
</evidence>
<evidence type="ECO:0000256" key="5">
    <source>
        <dbReference type="ARBA" id="ARBA00022840"/>
    </source>
</evidence>
<keyword evidence="8" id="KW-0175">Coiled coil</keyword>
<dbReference type="Pfam" id="PF13807">
    <property type="entry name" value="GNVR"/>
    <property type="match status" value="1"/>
</dbReference>
<evidence type="ECO:0000256" key="8">
    <source>
        <dbReference type="SAM" id="Coils"/>
    </source>
</evidence>
<evidence type="ECO:0000313" key="12">
    <source>
        <dbReference type="EMBL" id="MDQ5768533.1"/>
    </source>
</evidence>
<comment type="caution">
    <text evidence="12">The sequence shown here is derived from an EMBL/GenBank/DDBJ whole genome shotgun (WGS) entry which is preliminary data.</text>
</comment>
<organism evidence="12 13">
    <name type="scientific">Thiothrix subterranea</name>
    <dbReference type="NCBI Taxonomy" id="2735563"/>
    <lineage>
        <taxon>Bacteria</taxon>
        <taxon>Pseudomonadati</taxon>
        <taxon>Pseudomonadota</taxon>
        <taxon>Gammaproteobacteria</taxon>
        <taxon>Thiotrichales</taxon>
        <taxon>Thiotrichaceae</taxon>
        <taxon>Thiothrix</taxon>
    </lineage>
</organism>
<name>A0ABU0Y6X4_9GAMM</name>
<keyword evidence="13" id="KW-1185">Reference proteome</keyword>
<accession>A0ABU0Y6X4</accession>
<keyword evidence="5" id="KW-0067">ATP-binding</keyword>
<dbReference type="EMBL" id="JAVFKN010000009">
    <property type="protein sequence ID" value="MDQ5768533.1"/>
    <property type="molecule type" value="Genomic_DNA"/>
</dbReference>
<dbReference type="CDD" id="cd03801">
    <property type="entry name" value="GT4_PimA-like"/>
    <property type="match status" value="1"/>
</dbReference>
<evidence type="ECO:0000256" key="7">
    <source>
        <dbReference type="ARBA" id="ARBA00023136"/>
    </source>
</evidence>
<evidence type="ECO:0000259" key="11">
    <source>
        <dbReference type="Pfam" id="PF13807"/>
    </source>
</evidence>
<dbReference type="InterPro" id="IPR027417">
    <property type="entry name" value="P-loop_NTPase"/>
</dbReference>
<dbReference type="InterPro" id="IPR033756">
    <property type="entry name" value="YlxH/NBP35"/>
</dbReference>
<dbReference type="PANTHER" id="PTHR32309">
    <property type="entry name" value="TYROSINE-PROTEIN KINASE"/>
    <property type="match status" value="1"/>
</dbReference>
<keyword evidence="4" id="KW-0547">Nucleotide-binding</keyword>
<dbReference type="EC" id="2.7.10.2" evidence="12"/>
<feature type="domain" description="Glycosyltransferase subfamily 4-like N-terminal" evidence="10">
    <location>
        <begin position="14"/>
        <end position="173"/>
    </location>
</feature>
<keyword evidence="3" id="KW-0812">Transmembrane</keyword>
<dbReference type="Proteomes" id="UP001223336">
    <property type="component" value="Unassembled WGS sequence"/>
</dbReference>
<feature type="domain" description="Polysaccharide chain length determinant N-terminal" evidence="9">
    <location>
        <begin position="423"/>
        <end position="516"/>
    </location>
</feature>
<comment type="subcellular location">
    <subcellularLocation>
        <location evidence="1">Cell membrane</location>
        <topology evidence="1">Multi-pass membrane protein</topology>
    </subcellularLocation>
</comment>
<keyword evidence="6" id="KW-1133">Transmembrane helix</keyword>
<evidence type="ECO:0000259" key="9">
    <source>
        <dbReference type="Pfam" id="PF02706"/>
    </source>
</evidence>
<evidence type="ECO:0000256" key="1">
    <source>
        <dbReference type="ARBA" id="ARBA00004651"/>
    </source>
</evidence>